<comment type="caution">
    <text evidence="2">The sequence shown here is derived from an EMBL/GenBank/DDBJ whole genome shotgun (WGS) entry which is preliminary data.</text>
</comment>
<dbReference type="EMBL" id="JARJCW010000185">
    <property type="protein sequence ID" value="KAJ7187718.1"/>
    <property type="molecule type" value="Genomic_DNA"/>
</dbReference>
<keyword evidence="3" id="KW-1185">Reference proteome</keyword>
<organism evidence="2 3">
    <name type="scientific">Mycena pura</name>
    <dbReference type="NCBI Taxonomy" id="153505"/>
    <lineage>
        <taxon>Eukaryota</taxon>
        <taxon>Fungi</taxon>
        <taxon>Dikarya</taxon>
        <taxon>Basidiomycota</taxon>
        <taxon>Agaricomycotina</taxon>
        <taxon>Agaricomycetes</taxon>
        <taxon>Agaricomycetidae</taxon>
        <taxon>Agaricales</taxon>
        <taxon>Marasmiineae</taxon>
        <taxon>Mycenaceae</taxon>
        <taxon>Mycena</taxon>
    </lineage>
</organism>
<evidence type="ECO:0000313" key="2">
    <source>
        <dbReference type="EMBL" id="KAJ7187718.1"/>
    </source>
</evidence>
<protein>
    <recommendedName>
        <fullName evidence="1">DUF6589 domain-containing protein</fullName>
    </recommendedName>
</protein>
<dbReference type="InterPro" id="IPR046496">
    <property type="entry name" value="DUF6589"/>
</dbReference>
<reference evidence="2" key="1">
    <citation type="submission" date="2023-03" db="EMBL/GenBank/DDBJ databases">
        <title>Massive genome expansion in bonnet fungi (Mycena s.s.) driven by repeated elements and novel gene families across ecological guilds.</title>
        <authorList>
            <consortium name="Lawrence Berkeley National Laboratory"/>
            <person name="Harder C.B."/>
            <person name="Miyauchi S."/>
            <person name="Viragh M."/>
            <person name="Kuo A."/>
            <person name="Thoen E."/>
            <person name="Andreopoulos B."/>
            <person name="Lu D."/>
            <person name="Skrede I."/>
            <person name="Drula E."/>
            <person name="Henrissat B."/>
            <person name="Morin E."/>
            <person name="Kohler A."/>
            <person name="Barry K."/>
            <person name="LaButti K."/>
            <person name="Morin E."/>
            <person name="Salamov A."/>
            <person name="Lipzen A."/>
            <person name="Mereny Z."/>
            <person name="Hegedus B."/>
            <person name="Baldrian P."/>
            <person name="Stursova M."/>
            <person name="Weitz H."/>
            <person name="Taylor A."/>
            <person name="Grigoriev I.V."/>
            <person name="Nagy L.G."/>
            <person name="Martin F."/>
            <person name="Kauserud H."/>
        </authorList>
    </citation>
    <scope>NUCLEOTIDE SEQUENCE</scope>
    <source>
        <strain evidence="2">9144</strain>
    </source>
</reference>
<accession>A0AAD6UK48</accession>
<evidence type="ECO:0000259" key="1">
    <source>
        <dbReference type="Pfam" id="PF20231"/>
    </source>
</evidence>
<dbReference type="AlphaFoldDB" id="A0AAD6UK48"/>
<name>A0AAD6UK48_9AGAR</name>
<dbReference type="Proteomes" id="UP001219525">
    <property type="component" value="Unassembled WGS sequence"/>
</dbReference>
<sequence length="713" mass="80896">MTLEIASRTQLQALLTAADQQRLSLPTFFVSILRHSDFTAHPEVLLLLDHSNDILRAFLNHPRSSPSTLSWAEGIIKTKYARVILDLAKKENGWHFSASNTQAKQLENFRIEEMAAQMKSLAPELWDLLGLLLSANRSLDTDISMEEDSTEDSDLDSAEPKSAVQKLAERREALAVVKKVVMISLMMQSTNKNCNALGSVFGIFLHASNTPSKVIEALAHMGISISVDAIDDAVHALSRETYHTLRAMGQTFLVGYAYDNFDINFSGLVPTIETDTDTLTHMTSGCLIFLEHGVKPDDLRCSKELWDKNPVNPAFNIKTAPAQHTILDLEGLHPETDHPSNLTRRERFNSYFFRQDLVKFGPTYFSEFSSVLGKPEMVEQVPDVPMRWAPAKSLDVKQSTVAGNLKVIPDFLEQGGVGDPSEKNEGPWERNVQSIIDYVVLFHGDLGTGERITSLLQRRSIESTPWRRYQYVVYIMGLFHMKMAAADAIWRIFLEPKSGRDDTTSLMHFVALFRPKETGKIGSDPGFRRMHEVIAHVGAALRLDAWRLEVLRRNPQWTSLQAFADSKPSFDIITEMSDYLASHAVAGAEDLDIFELRQKLAKDRDMQHENILQMHQYFLLYEELSFSMNFGDIGRIETLFPTWIYIFKAVGKHKYATHMLKFMTDLHFVYPAPLRHAIRYNMLPNPTGKEGKCRGVDWVVEQMINLPTKVILY</sequence>
<dbReference type="Pfam" id="PF20231">
    <property type="entry name" value="DUF6589"/>
    <property type="match status" value="1"/>
</dbReference>
<proteinExistence type="predicted"/>
<feature type="domain" description="DUF6589" evidence="1">
    <location>
        <begin position="343"/>
        <end position="705"/>
    </location>
</feature>
<evidence type="ECO:0000313" key="3">
    <source>
        <dbReference type="Proteomes" id="UP001219525"/>
    </source>
</evidence>
<gene>
    <name evidence="2" type="ORF">GGX14DRAFT_383377</name>
</gene>